<accession>A1BGF8</accession>
<feature type="domain" description="Dinitrogenase iron-molybdenum cofactor biosynthesis" evidence="1">
    <location>
        <begin position="15"/>
        <end position="103"/>
    </location>
</feature>
<dbReference type="HOGENOM" id="CLU_104194_2_1_10"/>
<dbReference type="PANTHER" id="PTHR33937:SF2">
    <property type="entry name" value="DINITROGENASE IRON-MOLYBDENUM COFACTOR BIOSYNTHESIS DOMAIN-CONTAINING PROTEIN"/>
    <property type="match status" value="1"/>
</dbReference>
<dbReference type="InterPro" id="IPR003731">
    <property type="entry name" value="Di-Nase_FeMo-co_biosynth"/>
</dbReference>
<dbReference type="AlphaFoldDB" id="A1BGF8"/>
<keyword evidence="3" id="KW-1185">Reference proteome</keyword>
<dbReference type="PANTHER" id="PTHR33937">
    <property type="entry name" value="IRON-MOLYBDENUM PROTEIN-RELATED-RELATED"/>
    <property type="match status" value="1"/>
</dbReference>
<dbReference type="Gene3D" id="3.30.420.130">
    <property type="entry name" value="Dinitrogenase iron-molybdenum cofactor biosynthesis domain"/>
    <property type="match status" value="1"/>
</dbReference>
<organism evidence="2 3">
    <name type="scientific">Chlorobium phaeobacteroides (strain DSM 266 / SMG 266 / 2430)</name>
    <dbReference type="NCBI Taxonomy" id="290317"/>
    <lineage>
        <taxon>Bacteria</taxon>
        <taxon>Pseudomonadati</taxon>
        <taxon>Chlorobiota</taxon>
        <taxon>Chlorobiia</taxon>
        <taxon>Chlorobiales</taxon>
        <taxon>Chlorobiaceae</taxon>
        <taxon>Chlorobium/Pelodictyon group</taxon>
        <taxon>Chlorobium</taxon>
    </lineage>
</organism>
<gene>
    <name evidence="2" type="ordered locus">Cpha266_1457</name>
</gene>
<dbReference type="EMBL" id="CP000492">
    <property type="protein sequence ID" value="ABL65485.1"/>
    <property type="molecule type" value="Genomic_DNA"/>
</dbReference>
<dbReference type="InterPro" id="IPR051840">
    <property type="entry name" value="NifX/NifY_domain"/>
</dbReference>
<sequence length="122" mass="12856">MKVVIPLNEPAGPASRMCEHFGSAPYYAVADTETAIIEISANGNSHHDHGQCTPADVFVDMGVNAVICNGIGARAASKLQMMGIDVYMAGLAPTLEEALKRFGEGLLTKVTAQQACQGHDCH</sequence>
<dbReference type="eggNOG" id="COG1433">
    <property type="taxonomic scope" value="Bacteria"/>
</dbReference>
<dbReference type="SUPFAM" id="SSF53146">
    <property type="entry name" value="Nitrogenase accessory factor-like"/>
    <property type="match status" value="1"/>
</dbReference>
<dbReference type="KEGG" id="cph:Cpha266_1457"/>
<dbReference type="RefSeq" id="WP_011745299.1">
    <property type="nucleotide sequence ID" value="NC_008639.1"/>
</dbReference>
<evidence type="ECO:0000313" key="2">
    <source>
        <dbReference type="EMBL" id="ABL65485.1"/>
    </source>
</evidence>
<dbReference type="InterPro" id="IPR033913">
    <property type="entry name" value="MTH1175_dom"/>
</dbReference>
<reference evidence="2 3" key="1">
    <citation type="submission" date="2006-12" db="EMBL/GenBank/DDBJ databases">
        <title>Complete sequence of Chlorobium phaeobacteroides DSM 266.</title>
        <authorList>
            <consortium name="US DOE Joint Genome Institute"/>
            <person name="Copeland A."/>
            <person name="Lucas S."/>
            <person name="Lapidus A."/>
            <person name="Barry K."/>
            <person name="Detter J.C."/>
            <person name="Glavina del Rio T."/>
            <person name="Hammon N."/>
            <person name="Israni S."/>
            <person name="Pitluck S."/>
            <person name="Goltsman E."/>
            <person name="Schmutz J."/>
            <person name="Larimer F."/>
            <person name="Land M."/>
            <person name="Hauser L."/>
            <person name="Mikhailova N."/>
            <person name="Li T."/>
            <person name="Overmann J."/>
            <person name="Bryant D.A."/>
            <person name="Richardson P."/>
        </authorList>
    </citation>
    <scope>NUCLEOTIDE SEQUENCE [LARGE SCALE GENOMIC DNA]</scope>
    <source>
        <strain evidence="2 3">DSM 266</strain>
    </source>
</reference>
<dbReference type="InterPro" id="IPR036105">
    <property type="entry name" value="DiNase_FeMo-co_biosyn_sf"/>
</dbReference>
<dbReference type="OrthoDB" id="9807451at2"/>
<name>A1BGF8_CHLPD</name>
<proteinExistence type="predicted"/>
<protein>
    <submittedName>
        <fullName evidence="2">Dinitrogenase iron-molybdenum cofactor biosynthesis</fullName>
    </submittedName>
</protein>
<dbReference type="STRING" id="290317.Cpha266_1457"/>
<evidence type="ECO:0000259" key="1">
    <source>
        <dbReference type="Pfam" id="PF02579"/>
    </source>
</evidence>
<dbReference type="Pfam" id="PF02579">
    <property type="entry name" value="Nitro_FeMo-Co"/>
    <property type="match status" value="1"/>
</dbReference>
<dbReference type="CDD" id="cd00851">
    <property type="entry name" value="MTH1175"/>
    <property type="match status" value="1"/>
</dbReference>
<dbReference type="Proteomes" id="UP000008701">
    <property type="component" value="Chromosome"/>
</dbReference>
<evidence type="ECO:0000313" key="3">
    <source>
        <dbReference type="Proteomes" id="UP000008701"/>
    </source>
</evidence>